<protein>
    <submittedName>
        <fullName evidence="1">Uncharacterized protein</fullName>
    </submittedName>
</protein>
<keyword evidence="2" id="KW-1185">Reference proteome</keyword>
<name>A0A1H4N7L3_9NOCA</name>
<sequence>MTCYRAASRIRTPGWLARRFIAASVTVRSIRRSLVSAFLVRTELARIGTELTHQYSGENGHSAR</sequence>
<reference evidence="2" key="1">
    <citation type="submission" date="2016-10" db="EMBL/GenBank/DDBJ databases">
        <authorList>
            <person name="Varghese N."/>
            <person name="Submissions S."/>
        </authorList>
    </citation>
    <scope>NUCLEOTIDE SEQUENCE [LARGE SCALE GENOMIC DNA]</scope>
    <source>
        <strain evidence="2">DSM 44498</strain>
    </source>
</reference>
<evidence type="ECO:0000313" key="2">
    <source>
        <dbReference type="Proteomes" id="UP000183561"/>
    </source>
</evidence>
<accession>A0A1H4N7L3</accession>
<organism evidence="1 2">
    <name type="scientific">Rhodococcus koreensis</name>
    <dbReference type="NCBI Taxonomy" id="99653"/>
    <lineage>
        <taxon>Bacteria</taxon>
        <taxon>Bacillati</taxon>
        <taxon>Actinomycetota</taxon>
        <taxon>Actinomycetes</taxon>
        <taxon>Mycobacteriales</taxon>
        <taxon>Nocardiaceae</taxon>
        <taxon>Rhodococcus</taxon>
    </lineage>
</organism>
<dbReference type="EMBL" id="FNSV01000005">
    <property type="protein sequence ID" value="SEB91450.1"/>
    <property type="molecule type" value="Genomic_DNA"/>
</dbReference>
<evidence type="ECO:0000313" key="1">
    <source>
        <dbReference type="EMBL" id="SEB91450.1"/>
    </source>
</evidence>
<dbReference type="AlphaFoldDB" id="A0A1H4N7L3"/>
<dbReference type="Proteomes" id="UP000183561">
    <property type="component" value="Unassembled WGS sequence"/>
</dbReference>
<proteinExistence type="predicted"/>
<gene>
    <name evidence="1" type="ORF">SAMN04490239_2164</name>
</gene>